<evidence type="ECO:0000313" key="7">
    <source>
        <dbReference type="RefSeq" id="XP_034255129.1"/>
    </source>
</evidence>
<evidence type="ECO:0000313" key="6">
    <source>
        <dbReference type="Proteomes" id="UP000515158"/>
    </source>
</evidence>
<dbReference type="Pfam" id="PF10220">
    <property type="entry name" value="Smg8_Smg9"/>
    <property type="match status" value="1"/>
</dbReference>
<gene>
    <name evidence="7" type="primary">LOC117653515</name>
</gene>
<dbReference type="GO" id="GO:0000184">
    <property type="term" value="P:nuclear-transcribed mRNA catabolic process, nonsense-mediated decay"/>
    <property type="evidence" value="ECO:0007669"/>
    <property type="project" value="UniProtKB-UniRule"/>
</dbReference>
<keyword evidence="2 4" id="KW-0866">Nonsense-mediated mRNA decay</keyword>
<protein>
    <recommendedName>
        <fullName evidence="3 4">Nonsense-mediated mRNA decay factor SMG8</fullName>
    </recommendedName>
</protein>
<comment type="similarity">
    <text evidence="1 4">Belongs to the SMG8 family.</text>
</comment>
<dbReference type="PANTHER" id="PTHR13091:SF0">
    <property type="entry name" value="NONSENSE-MEDIATED MRNA DECAY FACTOR SMG8"/>
    <property type="match status" value="1"/>
</dbReference>
<dbReference type="OrthoDB" id="63589at2759"/>
<accession>A0A6P9ACP4</accession>
<reference evidence="7" key="1">
    <citation type="submission" date="2025-08" db="UniProtKB">
        <authorList>
            <consortium name="RefSeq"/>
        </authorList>
    </citation>
    <scope>IDENTIFICATION</scope>
    <source>
        <tissue evidence="7">Total insect</tissue>
    </source>
</reference>
<organism evidence="7">
    <name type="scientific">Thrips palmi</name>
    <name type="common">Melon thrips</name>
    <dbReference type="NCBI Taxonomy" id="161013"/>
    <lineage>
        <taxon>Eukaryota</taxon>
        <taxon>Metazoa</taxon>
        <taxon>Ecdysozoa</taxon>
        <taxon>Arthropoda</taxon>
        <taxon>Hexapoda</taxon>
        <taxon>Insecta</taxon>
        <taxon>Pterygota</taxon>
        <taxon>Neoptera</taxon>
        <taxon>Paraneoptera</taxon>
        <taxon>Thysanoptera</taxon>
        <taxon>Terebrantia</taxon>
        <taxon>Thripoidea</taxon>
        <taxon>Thripidae</taxon>
        <taxon>Thrips</taxon>
    </lineage>
</organism>
<dbReference type="GeneID" id="117653515"/>
<dbReference type="InParanoid" id="A0A6P9ACP4"/>
<evidence type="ECO:0000256" key="5">
    <source>
        <dbReference type="SAM" id="MobiDB-lite"/>
    </source>
</evidence>
<evidence type="ECO:0000256" key="3">
    <source>
        <dbReference type="ARBA" id="ARBA00029509"/>
    </source>
</evidence>
<evidence type="ECO:0000256" key="1">
    <source>
        <dbReference type="ARBA" id="ARBA00006443"/>
    </source>
</evidence>
<feature type="region of interest" description="Disordered" evidence="5">
    <location>
        <begin position="477"/>
        <end position="499"/>
    </location>
</feature>
<dbReference type="Proteomes" id="UP000515158">
    <property type="component" value="Unplaced"/>
</dbReference>
<sequence>MSPVGFKLPTSLEEISPSPPDQQIVIVSFFGKSSYLSRGCKTNALDDALGRRVFNMSFLDCPRIESEIYTEIKAFYETKQKVLYLHLCGTFDIKGLTDIYEKLKPELAEKGFLKEWAQLRHNYARSLLYLFCISHVLVCTHPSAVFDASYIRLFRALDSVRQKVQGSLSDLISTIPGVPKDWGQYGRLCTPRLLFLFEKCPVSIRRQNMAELGDPQGASRKIPSLKKLEHAMEDQIYHVLRKNRIISKSSMNSLFAIPANQEFVFIPINVDTSRDWRTELVDNVINLCNSSAFGTESVEEHSFHSPSFINELNSNRHSFKGFLQQHIDQAFLKGFDDNVGRHSSPTFFQVPKLSLWLEVSRKMFEFFITQEKKISAPNQSAMLHNLLDTDVKFSESRCGKVLPLAIATYQDNLPTHYTREYHEGRLAHALSVFAVHARGPLFEEYAGQVEAECKAHWKAGRQMCQVLSLTGNPCTKPLHRGGGDGAGGGELQEEDGRDHSQLPLLEHSSGVVYVSACNCGRKQGPREDPFSMRTANYDFYSLLGKDCGCSDLESIGFPVFTPSTKDFRAAQLFSNKKNGKAVHELRESEATTPQGNTQGLSFAFVSGQSGESDLITEETSNVIPAKTDRETDNGSSAIVIQVSDGDSEASKEKGLVRQPSTTEYLPGMLHSESPLGLLPQFPSWSLVCLGPSSLYSHNLGLQEQQHAGLIAGSAYLLPWDLTVRLEHQQDRANAWPTIGDAAFSRNNKPLASSVLQRPRKPKRDTPEFVVKIFVGVEYECPRGHRFMCSAPDKVLKTTGSGLVKDNGNKITGNDMPLYFPCPCKNSKPLIAQLMRVHVVTPKAPVHVTLNPKVQPAPSPCPIFGPGCDKPIRLSQSAYWILRLPLCMLVTKGPMCRRKSLFPSTTDDYWRGCTGSWSCPRTRRPEAA</sequence>
<evidence type="ECO:0000256" key="2">
    <source>
        <dbReference type="ARBA" id="ARBA00023161"/>
    </source>
</evidence>
<name>A0A6P9ACP4_THRPL</name>
<keyword evidence="6" id="KW-1185">Reference proteome</keyword>
<comment type="function">
    <text evidence="4">Involved in nonsense-mediated decay (NMD) of mRNAs containing premature stop codons.</text>
</comment>
<evidence type="ECO:0000256" key="4">
    <source>
        <dbReference type="RuleBase" id="RU367133"/>
    </source>
</evidence>
<dbReference type="KEGG" id="tpal:117653515"/>
<dbReference type="InterPro" id="IPR019354">
    <property type="entry name" value="SMG8-like"/>
</dbReference>
<proteinExistence type="inferred from homology"/>
<dbReference type="PANTHER" id="PTHR13091">
    <property type="entry name" value="AMPLIFIED IN BREAST CANCER 2-RELATED"/>
    <property type="match status" value="1"/>
</dbReference>
<dbReference type="AlphaFoldDB" id="A0A6P9ACP4"/>
<dbReference type="FunCoup" id="A0A6P9ACP4">
    <property type="interactions" value="2726"/>
</dbReference>
<dbReference type="RefSeq" id="XP_034255129.1">
    <property type="nucleotide sequence ID" value="XM_034399238.1"/>
</dbReference>